<evidence type="ECO:0000313" key="3">
    <source>
        <dbReference type="Proteomes" id="UP001215280"/>
    </source>
</evidence>
<gene>
    <name evidence="2" type="ORF">DFH07DRAFT_772514</name>
</gene>
<accession>A0AAD7J792</accession>
<organism evidence="2 3">
    <name type="scientific">Mycena maculata</name>
    <dbReference type="NCBI Taxonomy" id="230809"/>
    <lineage>
        <taxon>Eukaryota</taxon>
        <taxon>Fungi</taxon>
        <taxon>Dikarya</taxon>
        <taxon>Basidiomycota</taxon>
        <taxon>Agaricomycotina</taxon>
        <taxon>Agaricomycetes</taxon>
        <taxon>Agaricomycetidae</taxon>
        <taxon>Agaricales</taxon>
        <taxon>Marasmiineae</taxon>
        <taxon>Mycenaceae</taxon>
        <taxon>Mycena</taxon>
    </lineage>
</organism>
<dbReference type="EMBL" id="JARJLG010000055">
    <property type="protein sequence ID" value="KAJ7758511.1"/>
    <property type="molecule type" value="Genomic_DNA"/>
</dbReference>
<comment type="caution">
    <text evidence="2">The sequence shown here is derived from an EMBL/GenBank/DDBJ whole genome shotgun (WGS) entry which is preliminary data.</text>
</comment>
<proteinExistence type="predicted"/>
<name>A0AAD7J792_9AGAR</name>
<protein>
    <submittedName>
        <fullName evidence="2">Uncharacterized protein</fullName>
    </submittedName>
</protein>
<evidence type="ECO:0000256" key="1">
    <source>
        <dbReference type="SAM" id="MobiDB-lite"/>
    </source>
</evidence>
<keyword evidence="3" id="KW-1185">Reference proteome</keyword>
<feature type="compositionally biased region" description="Acidic residues" evidence="1">
    <location>
        <begin position="384"/>
        <end position="394"/>
    </location>
</feature>
<feature type="region of interest" description="Disordered" evidence="1">
    <location>
        <begin position="1"/>
        <end position="24"/>
    </location>
</feature>
<dbReference type="Proteomes" id="UP001215280">
    <property type="component" value="Unassembled WGS sequence"/>
</dbReference>
<evidence type="ECO:0000313" key="2">
    <source>
        <dbReference type="EMBL" id="KAJ7758511.1"/>
    </source>
</evidence>
<dbReference type="AlphaFoldDB" id="A0AAD7J792"/>
<feature type="region of interest" description="Disordered" evidence="1">
    <location>
        <begin position="384"/>
        <end position="405"/>
    </location>
</feature>
<reference evidence="2" key="1">
    <citation type="submission" date="2023-03" db="EMBL/GenBank/DDBJ databases">
        <title>Massive genome expansion in bonnet fungi (Mycena s.s.) driven by repeated elements and novel gene families across ecological guilds.</title>
        <authorList>
            <consortium name="Lawrence Berkeley National Laboratory"/>
            <person name="Harder C.B."/>
            <person name="Miyauchi S."/>
            <person name="Viragh M."/>
            <person name="Kuo A."/>
            <person name="Thoen E."/>
            <person name="Andreopoulos B."/>
            <person name="Lu D."/>
            <person name="Skrede I."/>
            <person name="Drula E."/>
            <person name="Henrissat B."/>
            <person name="Morin E."/>
            <person name="Kohler A."/>
            <person name="Barry K."/>
            <person name="LaButti K."/>
            <person name="Morin E."/>
            <person name="Salamov A."/>
            <person name="Lipzen A."/>
            <person name="Mereny Z."/>
            <person name="Hegedus B."/>
            <person name="Baldrian P."/>
            <person name="Stursova M."/>
            <person name="Weitz H."/>
            <person name="Taylor A."/>
            <person name="Grigoriev I.V."/>
            <person name="Nagy L.G."/>
            <person name="Martin F."/>
            <person name="Kauserud H."/>
        </authorList>
    </citation>
    <scope>NUCLEOTIDE SEQUENCE</scope>
    <source>
        <strain evidence="2">CBHHK188m</strain>
    </source>
</reference>
<sequence>MSSNDGSPRDGQGGNVTSELSELEDPDKAVNMQEYVIHWSFIASVLTSSTASLYQMITQALLCLNELAQMLASALNAREELVRDDAQLASPVLVAQPKKCKRKGRAAKATAKSVLVVTSDSDDEYGFSLLANACLILSQRQTLHAPASMLPAPIKTRSSTAARTTVACNHDSSSPIEIVETPAKKAHVNEGRSKKNSLSLALRRSTVASFTMATDKLNHGVDTVSSDPRLRNSQNAIEQISPIQPPWNAIMSDSFPRREVPWSISIVSAKIKDSPHNVSTRQMQATVPNPQARPDHHSEWPKLTPFKIEKKRVQGKGLDSDTSAHIPYASLSTLRCVSDDCLSDAIKHDKGKAREFDPASHKKPEYDVQLNEAAANLAQMLDLDEPDSHDDDENPAGQSSGSELKLIPGLEDMFDDTAIKAEEEQSAVFNLQLQDPLLYPIYAGLPTLPRRHVFASFLPDPNFVRPIGGGVHFPGWKERIRNIKSKTLSTAMTFSGVFINPCHVSPAVICIVPTKNGGTSLRLNIDKKISKFEHNKVAICVTPGMCVYSHIMEPAETRGSTPMRHKFIDLLLHDQDWMRWESWMCFTYGLDYLHCTITDLAIQMTTMKLTKNSASNQSSYTADCQDIGMHTPTKPGTSVSSLTQATSSKYQYPVKYALMLNDTIPVYNATGKVFDFHTQLPELDKTLQRWEGEVPAGSFLVCGYTVTTYKTKATNYDGDQVHIGCNLIWAVVSGTPFRKP</sequence>